<sequence length="211" mass="24516">MKKKYKNLFNLRLMRGIISLAIKGYLFEKGWNRSYIKRQSITNEGQVIPWLTYSFLDFIEKRLSNELIFFEFGSGNSTLYFSKHVKNIYSIEHDKFWFETIKSDIPKNVTLNYVSIENGEYEATPLRQNVHYDIILIDGRNRVSCIKNAVQRLTKSGVIIFDDSERAKYAEIFPLMESLGFKHIPFTGIAIGAIHGKTTSLFYRSNNCLGV</sequence>
<gene>
    <name evidence="1" type="ORF">FAZ15_06075</name>
</gene>
<dbReference type="OrthoDB" id="938855at2"/>
<keyword evidence="1" id="KW-0489">Methyltransferase</keyword>
<name>A0A4U0P3X9_9SPHI</name>
<dbReference type="Proteomes" id="UP000306808">
    <property type="component" value="Unassembled WGS sequence"/>
</dbReference>
<dbReference type="EMBL" id="SUME01000002">
    <property type="protein sequence ID" value="TJZ62076.1"/>
    <property type="molecule type" value="Genomic_DNA"/>
</dbReference>
<dbReference type="AlphaFoldDB" id="A0A4U0P3X9"/>
<dbReference type="InterPro" id="IPR029063">
    <property type="entry name" value="SAM-dependent_MTases_sf"/>
</dbReference>
<dbReference type="GO" id="GO:0008168">
    <property type="term" value="F:methyltransferase activity"/>
    <property type="evidence" value="ECO:0007669"/>
    <property type="project" value="UniProtKB-KW"/>
</dbReference>
<evidence type="ECO:0000313" key="2">
    <source>
        <dbReference type="Proteomes" id="UP000306808"/>
    </source>
</evidence>
<dbReference type="Gene3D" id="3.40.50.150">
    <property type="entry name" value="Vaccinia Virus protein VP39"/>
    <property type="match status" value="1"/>
</dbReference>
<comment type="caution">
    <text evidence="1">The sequence shown here is derived from an EMBL/GenBank/DDBJ whole genome shotgun (WGS) entry which is preliminary data.</text>
</comment>
<evidence type="ECO:0000313" key="1">
    <source>
        <dbReference type="EMBL" id="TJZ62076.1"/>
    </source>
</evidence>
<dbReference type="RefSeq" id="WP_136900421.1">
    <property type="nucleotide sequence ID" value="NZ_SUME01000002.1"/>
</dbReference>
<accession>A0A4U0P3X9</accession>
<dbReference type="SUPFAM" id="SSF53335">
    <property type="entry name" value="S-adenosyl-L-methionine-dependent methyltransferases"/>
    <property type="match status" value="1"/>
</dbReference>
<dbReference type="GO" id="GO:0032259">
    <property type="term" value="P:methylation"/>
    <property type="evidence" value="ECO:0007669"/>
    <property type="project" value="UniProtKB-KW"/>
</dbReference>
<keyword evidence="1" id="KW-0808">Transferase</keyword>
<protein>
    <submittedName>
        <fullName evidence="1">FkbM family methyltransferase</fullName>
    </submittedName>
</protein>
<proteinExistence type="predicted"/>
<organism evidence="1 2">
    <name type="scientific">Sphingobacterium olei</name>
    <dbReference type="NCBI Taxonomy" id="2571155"/>
    <lineage>
        <taxon>Bacteria</taxon>
        <taxon>Pseudomonadati</taxon>
        <taxon>Bacteroidota</taxon>
        <taxon>Sphingobacteriia</taxon>
        <taxon>Sphingobacteriales</taxon>
        <taxon>Sphingobacteriaceae</taxon>
        <taxon>Sphingobacterium</taxon>
    </lineage>
</organism>
<reference evidence="1 2" key="1">
    <citation type="submission" date="2019-04" db="EMBL/GenBank/DDBJ databases">
        <title>Sphingobacterium olei sp. nov., isolated from oil-contaminated soil.</title>
        <authorList>
            <person name="Liu B."/>
        </authorList>
    </citation>
    <scope>NUCLEOTIDE SEQUENCE [LARGE SCALE GENOMIC DNA]</scope>
    <source>
        <strain evidence="1 2">HAL-9</strain>
    </source>
</reference>
<keyword evidence="2" id="KW-1185">Reference proteome</keyword>